<evidence type="ECO:0000313" key="2">
    <source>
        <dbReference type="EMBL" id="OSX58750.1"/>
    </source>
</evidence>
<feature type="region of interest" description="Disordered" evidence="1">
    <location>
        <begin position="1"/>
        <end position="21"/>
    </location>
</feature>
<keyword evidence="3" id="KW-1185">Reference proteome</keyword>
<feature type="compositionally biased region" description="Polar residues" evidence="1">
    <location>
        <begin position="164"/>
        <end position="181"/>
    </location>
</feature>
<dbReference type="GeneID" id="36324584"/>
<feature type="compositionally biased region" description="Polar residues" evidence="1">
    <location>
        <begin position="482"/>
        <end position="492"/>
    </location>
</feature>
<sequence length="691" mass="73875">MAGANYMGGKRNAAKARAKDSIGNAQRSFFGKQKLGILTKGLSKSYNRNSGENAVPSSRGLPEISLAHAHRDLSSRMEPGVIGLSTPRKHGQTRPVKPQEDTSSSGPRGKSSGSRSKILRALDMSEPIFMKAEMERICNIPNLAGLAPDAERCFETKSIAQVNLRTPSSPTEPDWNDSMSPSYEGPGSPSQELYKYDGRELPGPLGSPDFGKLAYTELDFEPMPLDSSPFDDSGFVELNVTPNAHSTSSRSWIPLAEPQSTRWSFYDHTDRSSLPEPRTPERKDDLVDIERHADGTQDSSMLGYHGSISSSISRSAVSVTIPWAASSPSRLELPPPLLLGKFSSPQQKDSDAAESECLFMSAPCASMSRPGHARSSTAASELSMSLEPGSLTTSEAPAYASDCSDCSASRSPSPGLGMQRYLSIAVPTSLFAVDPMPQDMEEESLHDALGGQLFDGADPWRALDTVLDLKTPRSAAGASPLSPRTPQRSDASTNVYGLSSKVDFDCTGGSSDVKLFEGPGLLPVSQHLIGALEHVCAEDVHWTQTTLSEDACLVQTTQADADVEQEETDDSFCLLLTNSSPVSMSTKHLPSCPVSEQTKPAVECATSHMEGRETTAIRTNSVVAAKPSRLGFESSGPVEANANVPRVLCSPEPPKFDDHVSQGGPPTSRPSVPVDIEGPCLFADDIPSEDD</sequence>
<organism evidence="2 3">
    <name type="scientific">Postia placenta MAD-698-R-SB12</name>
    <dbReference type="NCBI Taxonomy" id="670580"/>
    <lineage>
        <taxon>Eukaryota</taxon>
        <taxon>Fungi</taxon>
        <taxon>Dikarya</taxon>
        <taxon>Basidiomycota</taxon>
        <taxon>Agaricomycotina</taxon>
        <taxon>Agaricomycetes</taxon>
        <taxon>Polyporales</taxon>
        <taxon>Adustoporiaceae</taxon>
        <taxon>Rhodonia</taxon>
    </lineage>
</organism>
<accession>A0A1X6MR26</accession>
<feature type="compositionally biased region" description="Low complexity" evidence="1">
    <location>
        <begin position="103"/>
        <end position="116"/>
    </location>
</feature>
<feature type="region of interest" description="Disordered" evidence="1">
    <location>
        <begin position="366"/>
        <end position="394"/>
    </location>
</feature>
<evidence type="ECO:0000256" key="1">
    <source>
        <dbReference type="SAM" id="MobiDB-lite"/>
    </source>
</evidence>
<feature type="compositionally biased region" description="Polar residues" evidence="1">
    <location>
        <begin position="374"/>
        <end position="383"/>
    </location>
</feature>
<proteinExistence type="predicted"/>
<name>A0A1X6MR26_9APHY</name>
<dbReference type="EMBL" id="KZ110603">
    <property type="protein sequence ID" value="OSX58750.1"/>
    <property type="molecule type" value="Genomic_DNA"/>
</dbReference>
<feature type="region of interest" description="Disordered" evidence="1">
    <location>
        <begin position="473"/>
        <end position="492"/>
    </location>
</feature>
<dbReference type="OrthoDB" id="3260134at2759"/>
<dbReference type="AlphaFoldDB" id="A0A1X6MR26"/>
<dbReference type="Proteomes" id="UP000194127">
    <property type="component" value="Unassembled WGS sequence"/>
</dbReference>
<feature type="region of interest" description="Disordered" evidence="1">
    <location>
        <begin position="164"/>
        <end position="208"/>
    </location>
</feature>
<feature type="region of interest" description="Disordered" evidence="1">
    <location>
        <begin position="40"/>
        <end position="119"/>
    </location>
</feature>
<dbReference type="RefSeq" id="XP_024335544.1">
    <property type="nucleotide sequence ID" value="XM_024479634.1"/>
</dbReference>
<protein>
    <submittedName>
        <fullName evidence="2">Uncharacterized protein</fullName>
    </submittedName>
</protein>
<feature type="compositionally biased region" description="Polar residues" evidence="1">
    <location>
        <begin position="42"/>
        <end position="56"/>
    </location>
</feature>
<gene>
    <name evidence="2" type="ORF">POSPLADRAFT_1048949</name>
</gene>
<reference evidence="2 3" key="1">
    <citation type="submission" date="2017-04" db="EMBL/GenBank/DDBJ databases">
        <title>Genome Sequence of the Model Brown-Rot Fungus Postia placenta SB12.</title>
        <authorList>
            <consortium name="DOE Joint Genome Institute"/>
            <person name="Gaskell J."/>
            <person name="Kersten P."/>
            <person name="Larrondo L.F."/>
            <person name="Canessa P."/>
            <person name="Martinez D."/>
            <person name="Hibbett D."/>
            <person name="Schmoll M."/>
            <person name="Kubicek C.P."/>
            <person name="Martinez A.T."/>
            <person name="Yadav J."/>
            <person name="Master E."/>
            <person name="Magnuson J.K."/>
            <person name="James T."/>
            <person name="Yaver D."/>
            <person name="Berka R."/>
            <person name="Labutti K."/>
            <person name="Lipzen A."/>
            <person name="Aerts A."/>
            <person name="Barry K."/>
            <person name="Henrissat B."/>
            <person name="Blanchette R."/>
            <person name="Grigoriev I."/>
            <person name="Cullen D."/>
        </authorList>
    </citation>
    <scope>NUCLEOTIDE SEQUENCE [LARGE SCALE GENOMIC DNA]</scope>
    <source>
        <strain evidence="2 3">MAD-698-R-SB12</strain>
    </source>
</reference>
<evidence type="ECO:0000313" key="3">
    <source>
        <dbReference type="Proteomes" id="UP000194127"/>
    </source>
</evidence>
<feature type="region of interest" description="Disordered" evidence="1">
    <location>
        <begin position="650"/>
        <end position="691"/>
    </location>
</feature>